<protein>
    <submittedName>
        <fullName evidence="1">Uncharacterized protein</fullName>
    </submittedName>
</protein>
<dbReference type="EMBL" id="JACVVK020000438">
    <property type="protein sequence ID" value="KAK7474415.1"/>
    <property type="molecule type" value="Genomic_DNA"/>
</dbReference>
<dbReference type="AlphaFoldDB" id="A0ABD0JI39"/>
<proteinExistence type="predicted"/>
<accession>A0ABD0JI39</accession>
<organism evidence="1 2">
    <name type="scientific">Batillaria attramentaria</name>
    <dbReference type="NCBI Taxonomy" id="370345"/>
    <lineage>
        <taxon>Eukaryota</taxon>
        <taxon>Metazoa</taxon>
        <taxon>Spiralia</taxon>
        <taxon>Lophotrochozoa</taxon>
        <taxon>Mollusca</taxon>
        <taxon>Gastropoda</taxon>
        <taxon>Caenogastropoda</taxon>
        <taxon>Sorbeoconcha</taxon>
        <taxon>Cerithioidea</taxon>
        <taxon>Batillariidae</taxon>
        <taxon>Batillaria</taxon>
    </lineage>
</organism>
<keyword evidence="2" id="KW-1185">Reference proteome</keyword>
<sequence>MTQGARGGKRCPKKQEKFQRRVSSCWRAMFSSFDPDDPEEYCSVYQYILTCIEDWITKCSHRAWLDQEEIEREELAPLRAIMADCPQ</sequence>
<reference evidence="1 2" key="1">
    <citation type="journal article" date="2023" name="Sci. Data">
        <title>Genome assembly of the Korean intertidal mud-creeper Batillaria attramentaria.</title>
        <authorList>
            <person name="Patra A.K."/>
            <person name="Ho P.T."/>
            <person name="Jun S."/>
            <person name="Lee S.J."/>
            <person name="Kim Y."/>
            <person name="Won Y.J."/>
        </authorList>
    </citation>
    <scope>NUCLEOTIDE SEQUENCE [LARGE SCALE GENOMIC DNA]</scope>
    <source>
        <strain evidence="1">Wonlab-2016</strain>
    </source>
</reference>
<evidence type="ECO:0000313" key="2">
    <source>
        <dbReference type="Proteomes" id="UP001519460"/>
    </source>
</evidence>
<dbReference type="Proteomes" id="UP001519460">
    <property type="component" value="Unassembled WGS sequence"/>
</dbReference>
<evidence type="ECO:0000313" key="1">
    <source>
        <dbReference type="EMBL" id="KAK7474415.1"/>
    </source>
</evidence>
<comment type="caution">
    <text evidence="1">The sequence shown here is derived from an EMBL/GenBank/DDBJ whole genome shotgun (WGS) entry which is preliminary data.</text>
</comment>
<gene>
    <name evidence="1" type="ORF">BaRGS_00034369</name>
</gene>
<name>A0ABD0JI39_9CAEN</name>